<dbReference type="AlphaFoldDB" id="A3SQ28"/>
<dbReference type="Proteomes" id="UP000005954">
    <property type="component" value="Unassembled WGS sequence"/>
</dbReference>
<accession>A3SQ28</accession>
<gene>
    <name evidence="1" type="ORF">ISM_16920</name>
</gene>
<organism evidence="1 2">
    <name type="scientific">Roseovarius nubinhibens (strain ATCC BAA-591 / DSM 15170 / ISM)</name>
    <dbReference type="NCBI Taxonomy" id="89187"/>
    <lineage>
        <taxon>Bacteria</taxon>
        <taxon>Pseudomonadati</taxon>
        <taxon>Pseudomonadota</taxon>
        <taxon>Alphaproteobacteria</taxon>
        <taxon>Rhodobacterales</taxon>
        <taxon>Roseobacteraceae</taxon>
        <taxon>Roseovarius</taxon>
    </lineage>
</organism>
<evidence type="ECO:0000313" key="2">
    <source>
        <dbReference type="Proteomes" id="UP000005954"/>
    </source>
</evidence>
<dbReference type="EMBL" id="AALY01000002">
    <property type="protein sequence ID" value="EAP76568.1"/>
    <property type="molecule type" value="Genomic_DNA"/>
</dbReference>
<sequence length="22" mass="2188">MVLQLLIGSALLAATALLASMS</sequence>
<proteinExistence type="predicted"/>
<name>A3SQ28_ROSNI</name>
<dbReference type="HOGENOM" id="CLU_3424930_0_0_5"/>
<keyword evidence="2" id="KW-1185">Reference proteome</keyword>
<comment type="caution">
    <text evidence="1">The sequence shown here is derived from an EMBL/GenBank/DDBJ whole genome shotgun (WGS) entry which is preliminary data.</text>
</comment>
<evidence type="ECO:0000313" key="1">
    <source>
        <dbReference type="EMBL" id="EAP76568.1"/>
    </source>
</evidence>
<reference evidence="1 2" key="1">
    <citation type="submission" date="2005-12" db="EMBL/GenBank/DDBJ databases">
        <authorList>
            <person name="Moran M.A."/>
            <person name="Ferriera S."/>
            <person name="Johnson J."/>
            <person name="Kravitz S."/>
            <person name="Halpern A."/>
            <person name="Remington K."/>
            <person name="Beeson K."/>
            <person name="Tran B."/>
            <person name="Rogers Y.-H."/>
            <person name="Friedman R."/>
            <person name="Venter J.C."/>
        </authorList>
    </citation>
    <scope>NUCLEOTIDE SEQUENCE [LARGE SCALE GENOMIC DNA]</scope>
    <source>
        <strain evidence="2">ATCC BAA-591 / DSM 15170 / ISM</strain>
    </source>
</reference>
<protein>
    <submittedName>
        <fullName evidence="1">Uncharacterized protein</fullName>
    </submittedName>
</protein>